<reference evidence="2" key="1">
    <citation type="submission" date="2016-11" db="UniProtKB">
        <authorList>
            <consortium name="WormBaseParasite"/>
        </authorList>
    </citation>
    <scope>IDENTIFICATION</scope>
</reference>
<protein>
    <submittedName>
        <fullName evidence="2">LINES_N domain-containing protein</fullName>
    </submittedName>
</protein>
<proteinExistence type="predicted"/>
<dbReference type="AlphaFoldDB" id="A0A1I7WJS9"/>
<sequence>MLCTFNLTTVDSAETAECSPRLELSQNRWRTFNAYVLFYQKASQQSQIQPPENEMESDSSLLTLHQRVFQSMPEWLRTEITQDCAHFFKSRDLYSLQHAKMISDVVIETVWEGETADSERDEMAEKIFEVDILFIYFHIYCWTFLFVIQLFDTMCTSDSPDDAWSAWWRLVSHALCSWVDDMESIGKKKSDDANVPIEILRRMTSIISPGGRIRGPLRCLRQFIDVTSSSTVYLFSTGALTVLYDLIVNEWTQKLQRLRSLYCRILNWLYSVHHMDTQLCDSIEDIFCMADQKWPEGEYMKSVVQFILEVISFIQENIFLKIRIVKKWNVYGRFYNNKKHCVAGYNIIYFI</sequence>
<organism evidence="1 2">
    <name type="scientific">Heterorhabditis bacteriophora</name>
    <name type="common">Entomopathogenic nematode worm</name>
    <dbReference type="NCBI Taxonomy" id="37862"/>
    <lineage>
        <taxon>Eukaryota</taxon>
        <taxon>Metazoa</taxon>
        <taxon>Ecdysozoa</taxon>
        <taxon>Nematoda</taxon>
        <taxon>Chromadorea</taxon>
        <taxon>Rhabditida</taxon>
        <taxon>Rhabditina</taxon>
        <taxon>Rhabditomorpha</taxon>
        <taxon>Strongyloidea</taxon>
        <taxon>Heterorhabditidae</taxon>
        <taxon>Heterorhabditis</taxon>
    </lineage>
</organism>
<name>A0A1I7WJS9_HETBA</name>
<dbReference type="WBParaSite" id="Hba_05281">
    <property type="protein sequence ID" value="Hba_05281"/>
    <property type="gene ID" value="Hba_05281"/>
</dbReference>
<accession>A0A1I7WJS9</accession>
<keyword evidence="1" id="KW-1185">Reference proteome</keyword>
<evidence type="ECO:0000313" key="1">
    <source>
        <dbReference type="Proteomes" id="UP000095283"/>
    </source>
</evidence>
<evidence type="ECO:0000313" key="2">
    <source>
        <dbReference type="WBParaSite" id="Hba_05281"/>
    </source>
</evidence>
<dbReference type="Proteomes" id="UP000095283">
    <property type="component" value="Unplaced"/>
</dbReference>